<dbReference type="Pfam" id="PF12760">
    <property type="entry name" value="Zn_ribbon_IS1595"/>
    <property type="match status" value="1"/>
</dbReference>
<dbReference type="OrthoDB" id="9783459at2"/>
<gene>
    <name evidence="2" type="ORF">SAMN05444145_10196</name>
</gene>
<proteinExistence type="predicted"/>
<dbReference type="PANTHER" id="PTHR47163">
    <property type="entry name" value="DDE_TNP_IS1595 DOMAIN-CONTAINING PROTEIN"/>
    <property type="match status" value="1"/>
</dbReference>
<dbReference type="InterPro" id="IPR053164">
    <property type="entry name" value="IS1016-like_transposase"/>
</dbReference>
<feature type="domain" description="ISXO2-like transposase" evidence="1">
    <location>
        <begin position="131"/>
        <end position="278"/>
    </location>
</feature>
<dbReference type="SMART" id="SM01126">
    <property type="entry name" value="DDE_Tnp_IS1595"/>
    <property type="match status" value="1"/>
</dbReference>
<evidence type="ECO:0000259" key="1">
    <source>
        <dbReference type="SMART" id="SM01126"/>
    </source>
</evidence>
<evidence type="ECO:0000313" key="2">
    <source>
        <dbReference type="EMBL" id="SDZ93941.1"/>
    </source>
</evidence>
<dbReference type="PANTHER" id="PTHR47163:SF2">
    <property type="entry name" value="SI:DKEY-17M8.2"/>
    <property type="match status" value="1"/>
</dbReference>
<organism evidence="2 3">
    <name type="scientific">Alistipes timonensis JC136</name>
    <dbReference type="NCBI Taxonomy" id="1033731"/>
    <lineage>
        <taxon>Bacteria</taxon>
        <taxon>Pseudomonadati</taxon>
        <taxon>Bacteroidota</taxon>
        <taxon>Bacteroidia</taxon>
        <taxon>Bacteroidales</taxon>
        <taxon>Rikenellaceae</taxon>
        <taxon>Alistipes</taxon>
    </lineage>
</organism>
<dbReference type="InterPro" id="IPR024442">
    <property type="entry name" value="Transposase_Zn_ribbon"/>
</dbReference>
<name>A0A1H3X4P3_9BACT</name>
<dbReference type="Pfam" id="PF12762">
    <property type="entry name" value="DDE_Tnp_IS1595"/>
    <property type="match status" value="1"/>
</dbReference>
<dbReference type="STRING" id="1033731.SAMN05444145_10196"/>
<protein>
    <submittedName>
        <fullName evidence="2">Transposase</fullName>
    </submittedName>
</protein>
<dbReference type="AlphaFoldDB" id="A0A1H3X4P3"/>
<dbReference type="EMBL" id="FNRI01000001">
    <property type="protein sequence ID" value="SDZ93941.1"/>
    <property type="molecule type" value="Genomic_DNA"/>
</dbReference>
<dbReference type="InterPro" id="IPR024445">
    <property type="entry name" value="Tnp_ISXO2-like"/>
</dbReference>
<sequence length="306" mass="35452">MIRSLIDLLRNLQSEEDCRLFLENIRWHGVPVCPHCGSKSEEHYKLTNGGVFRGLYKCKDCRERFTVTVGTMFEGSHIPLQKWFIAIYVFLAHKKGISSTQLHKDIAVTQKTAWFMLSRIRYNIRYNADIDFGDITQVDETYIGGKNKNRNAGKRLKNTRGRSLKLKAPVMGLLSDGKVYVEPIPSASKWVLHHVINSLVPKGTTVVTDGWYGYKGLSENYVHKVVDHHRGEYVKGGYHTNSIEGFWSQLKRGIIGVYHLVTRKHLELYCDEFAYRYNTRNLTDGERFSQFLSIAKKRLKYRMLIL</sequence>
<accession>A0A1H3X4P3</accession>
<dbReference type="RefSeq" id="WP_010258770.1">
    <property type="nucleotide sequence ID" value="NZ_CAEG01000001.1"/>
</dbReference>
<dbReference type="NCBIfam" id="NF033547">
    <property type="entry name" value="transpos_IS1595"/>
    <property type="match status" value="1"/>
</dbReference>
<dbReference type="Proteomes" id="UP000183253">
    <property type="component" value="Unassembled WGS sequence"/>
</dbReference>
<evidence type="ECO:0000313" key="3">
    <source>
        <dbReference type="Proteomes" id="UP000183253"/>
    </source>
</evidence>
<keyword evidence="3" id="KW-1185">Reference proteome</keyword>
<reference evidence="2 3" key="1">
    <citation type="submission" date="2016-10" db="EMBL/GenBank/DDBJ databases">
        <authorList>
            <person name="de Groot N.N."/>
        </authorList>
    </citation>
    <scope>NUCLEOTIDE SEQUENCE [LARGE SCALE GENOMIC DNA]</scope>
    <source>
        <strain evidence="2 3">DSM 25383</strain>
    </source>
</reference>